<sequence>MSKVKYYSDRHQRRIVKAEAEVLMLPVAQKVSVADPCTEYQVELNRNASNSSTIDLIDEQIPTTHENTFDSAYELQASDSTIPNSTDPDISEQRYYFGRRMSTHNNK</sequence>
<comment type="caution">
    <text evidence="2">The sequence shown here is derived from an EMBL/GenBank/DDBJ whole genome shotgun (WGS) entry which is preliminary data.</text>
</comment>
<proteinExistence type="predicted"/>
<dbReference type="Proteomes" id="UP000708208">
    <property type="component" value="Unassembled WGS sequence"/>
</dbReference>
<evidence type="ECO:0000256" key="1">
    <source>
        <dbReference type="SAM" id="MobiDB-lite"/>
    </source>
</evidence>
<keyword evidence="3" id="KW-1185">Reference proteome</keyword>
<protein>
    <submittedName>
        <fullName evidence="2">Uncharacterized protein</fullName>
    </submittedName>
</protein>
<name>A0A8J2JPK5_9HEXA</name>
<evidence type="ECO:0000313" key="3">
    <source>
        <dbReference type="Proteomes" id="UP000708208"/>
    </source>
</evidence>
<organism evidence="2 3">
    <name type="scientific">Allacma fusca</name>
    <dbReference type="NCBI Taxonomy" id="39272"/>
    <lineage>
        <taxon>Eukaryota</taxon>
        <taxon>Metazoa</taxon>
        <taxon>Ecdysozoa</taxon>
        <taxon>Arthropoda</taxon>
        <taxon>Hexapoda</taxon>
        <taxon>Collembola</taxon>
        <taxon>Symphypleona</taxon>
        <taxon>Sminthuridae</taxon>
        <taxon>Allacma</taxon>
    </lineage>
</organism>
<dbReference type="AlphaFoldDB" id="A0A8J2JPK5"/>
<accession>A0A8J2JPK5</accession>
<dbReference type="EMBL" id="CAJVCH010012652">
    <property type="protein sequence ID" value="CAG7673153.1"/>
    <property type="molecule type" value="Genomic_DNA"/>
</dbReference>
<evidence type="ECO:0000313" key="2">
    <source>
        <dbReference type="EMBL" id="CAG7673153.1"/>
    </source>
</evidence>
<feature type="region of interest" description="Disordered" evidence="1">
    <location>
        <begin position="77"/>
        <end position="107"/>
    </location>
</feature>
<feature type="compositionally biased region" description="Polar residues" evidence="1">
    <location>
        <begin position="77"/>
        <end position="88"/>
    </location>
</feature>
<gene>
    <name evidence="2" type="ORF">AFUS01_LOCUS2214</name>
</gene>
<reference evidence="2" key="1">
    <citation type="submission" date="2021-06" db="EMBL/GenBank/DDBJ databases">
        <authorList>
            <person name="Hodson N. C."/>
            <person name="Mongue J. A."/>
            <person name="Jaron S. K."/>
        </authorList>
    </citation>
    <scope>NUCLEOTIDE SEQUENCE</scope>
</reference>